<keyword evidence="4" id="KW-1185">Reference proteome</keyword>
<dbReference type="PROSITE" id="PS50891">
    <property type="entry name" value="LOB"/>
    <property type="match status" value="1"/>
</dbReference>
<dbReference type="EMBL" id="KE620920">
    <property type="protein sequence ID" value="EXC37886.1"/>
    <property type="molecule type" value="Genomic_DNA"/>
</dbReference>
<gene>
    <name evidence="3" type="ORF">L484_000182</name>
</gene>
<dbReference type="PANTHER" id="PTHR31304">
    <property type="entry name" value="LOB DOMAIN-CONTAINING PROTEIN 38"/>
    <property type="match status" value="1"/>
</dbReference>
<dbReference type="OrthoDB" id="1922547at2759"/>
<dbReference type="InterPro" id="IPR004883">
    <property type="entry name" value="LOB"/>
</dbReference>
<feature type="domain" description="LOB" evidence="2">
    <location>
        <begin position="1"/>
        <end position="107"/>
    </location>
</feature>
<protein>
    <recommendedName>
        <fullName evidence="2">LOB domain-containing protein</fullName>
    </recommendedName>
</protein>
<dbReference type="GO" id="GO:0010468">
    <property type="term" value="P:regulation of gene expression"/>
    <property type="evidence" value="ECO:0007669"/>
    <property type="project" value="TreeGrafter"/>
</dbReference>
<evidence type="ECO:0000256" key="1">
    <source>
        <dbReference type="ARBA" id="ARBA00005474"/>
    </source>
</evidence>
<dbReference type="Pfam" id="PF03195">
    <property type="entry name" value="LOB"/>
    <property type="match status" value="1"/>
</dbReference>
<accession>W9SE37</accession>
<proteinExistence type="inferred from homology"/>
<dbReference type="Proteomes" id="UP000030645">
    <property type="component" value="Unassembled WGS sequence"/>
</dbReference>
<organism evidence="3 4">
    <name type="scientific">Morus notabilis</name>
    <dbReference type="NCBI Taxonomy" id="981085"/>
    <lineage>
        <taxon>Eukaryota</taxon>
        <taxon>Viridiplantae</taxon>
        <taxon>Streptophyta</taxon>
        <taxon>Embryophyta</taxon>
        <taxon>Tracheophyta</taxon>
        <taxon>Spermatophyta</taxon>
        <taxon>Magnoliopsida</taxon>
        <taxon>eudicotyledons</taxon>
        <taxon>Gunneridae</taxon>
        <taxon>Pentapetalae</taxon>
        <taxon>rosids</taxon>
        <taxon>fabids</taxon>
        <taxon>Rosales</taxon>
        <taxon>Moraceae</taxon>
        <taxon>Moreae</taxon>
        <taxon>Morus</taxon>
    </lineage>
</organism>
<evidence type="ECO:0000259" key="2">
    <source>
        <dbReference type="PROSITE" id="PS50891"/>
    </source>
</evidence>
<dbReference type="AlphaFoldDB" id="W9SE37"/>
<dbReference type="STRING" id="981085.W9SE37"/>
<dbReference type="PANTHER" id="PTHR31304:SF38">
    <property type="entry name" value="LOB DOMAIN-CONTAINING PROTEIN"/>
    <property type="match status" value="1"/>
</dbReference>
<comment type="similarity">
    <text evidence="1">Belongs to the LOB domain-containing protein family.</text>
</comment>
<reference evidence="4" key="1">
    <citation type="submission" date="2013-01" db="EMBL/GenBank/DDBJ databases">
        <title>Draft Genome Sequence of a Mulberry Tree, Morus notabilis C.K. Schneid.</title>
        <authorList>
            <person name="He N."/>
            <person name="Zhao S."/>
        </authorList>
    </citation>
    <scope>NUCLEOTIDE SEQUENCE</scope>
</reference>
<name>W9SE37_9ROSA</name>
<dbReference type="eggNOG" id="ENOG502RYSV">
    <property type="taxonomic scope" value="Eukaryota"/>
</dbReference>
<dbReference type="KEGG" id="mnt:21383826"/>
<evidence type="ECO:0000313" key="4">
    <source>
        <dbReference type="Proteomes" id="UP000030645"/>
    </source>
</evidence>
<sequence>MSCNGCRVLRKGCSETCVLRSCLQWIDSPEAQGHATLFLAKFFGRSDLLSFVSSVPEHQRPALFQSLLFEACGRTVNPVNGAVGLLSSGNWHVCQTAVETVLTGGVLRPMQGVLAPPPTTMAMFDESSAAGRCTAPNRQYYPSSFFLKQDQANFRASVSVPNRRGGNTSAIERLRREHTISLSSEESVMTTSFGIGDRKERKLLNLFV</sequence>
<evidence type="ECO:0000313" key="3">
    <source>
        <dbReference type="EMBL" id="EXC37886.1"/>
    </source>
</evidence>